<protein>
    <recommendedName>
        <fullName evidence="1">VOC domain-containing protein</fullName>
    </recommendedName>
</protein>
<dbReference type="RefSeq" id="WP_066695775.1">
    <property type="nucleotide sequence ID" value="NZ_AP018664.1"/>
</dbReference>
<dbReference type="EMBL" id="AP018664">
    <property type="protein sequence ID" value="BBD99747.1"/>
    <property type="molecule type" value="Genomic_DNA"/>
</dbReference>
<proteinExistence type="predicted"/>
<dbReference type="InterPro" id="IPR029068">
    <property type="entry name" value="Glyas_Bleomycin-R_OHBP_Dase"/>
</dbReference>
<organism evidence="2 3">
    <name type="scientific">Sphingobium amiense</name>
    <dbReference type="NCBI Taxonomy" id="135719"/>
    <lineage>
        <taxon>Bacteria</taxon>
        <taxon>Pseudomonadati</taxon>
        <taxon>Pseudomonadota</taxon>
        <taxon>Alphaproteobacteria</taxon>
        <taxon>Sphingomonadales</taxon>
        <taxon>Sphingomonadaceae</taxon>
        <taxon>Sphingobium</taxon>
    </lineage>
</organism>
<gene>
    <name evidence="2" type="ORF">SAMIE_1032480</name>
</gene>
<sequence length="153" mass="16545">MVDLTNIHHNGIAVADVDRAVADYGRDLGLRFAPVRDFAPLPFWTPERGTHEIAVRATYSLGPAPHLELVQGEGPFYDPAQATHARHIGIWTQDLKGDADRLVASGWRVRAANAAPDQGYGVIAYLVSPDGALLIELVSTDLKPVIDDWLAGA</sequence>
<evidence type="ECO:0000259" key="1">
    <source>
        <dbReference type="PROSITE" id="PS51819"/>
    </source>
</evidence>
<dbReference type="KEGG" id="sami:SAMIE_1032480"/>
<dbReference type="AlphaFoldDB" id="A0A494WAP8"/>
<dbReference type="Gene3D" id="3.10.180.10">
    <property type="entry name" value="2,3-Dihydroxybiphenyl 1,2-Dioxygenase, domain 1"/>
    <property type="match status" value="1"/>
</dbReference>
<dbReference type="SUPFAM" id="SSF54593">
    <property type="entry name" value="Glyoxalase/Bleomycin resistance protein/Dihydroxybiphenyl dioxygenase"/>
    <property type="match status" value="1"/>
</dbReference>
<dbReference type="Proteomes" id="UP000279959">
    <property type="component" value="Chromosome"/>
</dbReference>
<dbReference type="PROSITE" id="PS51819">
    <property type="entry name" value="VOC"/>
    <property type="match status" value="1"/>
</dbReference>
<evidence type="ECO:0000313" key="3">
    <source>
        <dbReference type="Proteomes" id="UP000279959"/>
    </source>
</evidence>
<reference evidence="2 3" key="1">
    <citation type="submission" date="2018-05" db="EMBL/GenBank/DDBJ databases">
        <title>Complete Genome Sequence of the Nonylphenol-Degrading Bacterium Sphingobium amiense DSM 16289T.</title>
        <authorList>
            <person name="Ootsuka M."/>
            <person name="Nishizawa T."/>
            <person name="Ohta H."/>
        </authorList>
    </citation>
    <scope>NUCLEOTIDE SEQUENCE [LARGE SCALE GENOMIC DNA]</scope>
    <source>
        <strain evidence="2 3">DSM 16289</strain>
    </source>
</reference>
<feature type="domain" description="VOC" evidence="1">
    <location>
        <begin position="6"/>
        <end position="140"/>
    </location>
</feature>
<dbReference type="InterPro" id="IPR037523">
    <property type="entry name" value="VOC_core"/>
</dbReference>
<dbReference type="Pfam" id="PF13669">
    <property type="entry name" value="Glyoxalase_4"/>
    <property type="match status" value="1"/>
</dbReference>
<evidence type="ECO:0000313" key="2">
    <source>
        <dbReference type="EMBL" id="BBD99747.1"/>
    </source>
</evidence>
<accession>A0A494WAP8</accession>
<name>A0A494WAP8_9SPHN</name>
<keyword evidence="3" id="KW-1185">Reference proteome</keyword>